<protein>
    <submittedName>
        <fullName evidence="8">PLDc_N domain-containing protein</fullName>
    </submittedName>
</protein>
<proteinExistence type="predicted"/>
<feature type="domain" description="Cardiolipin synthase N-terminal" evidence="7">
    <location>
        <begin position="27"/>
        <end position="70"/>
    </location>
</feature>
<evidence type="ECO:0000256" key="2">
    <source>
        <dbReference type="ARBA" id="ARBA00022475"/>
    </source>
</evidence>
<keyword evidence="4 6" id="KW-1133">Transmembrane helix</keyword>
<dbReference type="Pfam" id="PF13396">
    <property type="entry name" value="PLDc_N"/>
    <property type="match status" value="1"/>
</dbReference>
<name>A0A553JXX8_9ACTN</name>
<evidence type="ECO:0000313" key="8">
    <source>
        <dbReference type="EMBL" id="TRY17309.1"/>
    </source>
</evidence>
<dbReference type="Proteomes" id="UP000317638">
    <property type="component" value="Unassembled WGS sequence"/>
</dbReference>
<comment type="caution">
    <text evidence="8">The sequence shown here is derived from an EMBL/GenBank/DDBJ whole genome shotgun (WGS) entry which is preliminary data.</text>
</comment>
<dbReference type="AlphaFoldDB" id="A0A553JXX8"/>
<reference evidence="8 9" key="1">
    <citation type="submission" date="2019-07" db="EMBL/GenBank/DDBJ databases">
        <authorList>
            <person name="Zhou L.-Y."/>
        </authorList>
    </citation>
    <scope>NUCLEOTIDE SEQUENCE [LARGE SCALE GENOMIC DNA]</scope>
    <source>
        <strain evidence="8 9">YIM 101269</strain>
    </source>
</reference>
<dbReference type="EMBL" id="VKKG01000005">
    <property type="protein sequence ID" value="TRY17309.1"/>
    <property type="molecule type" value="Genomic_DNA"/>
</dbReference>
<evidence type="ECO:0000313" key="9">
    <source>
        <dbReference type="Proteomes" id="UP000317638"/>
    </source>
</evidence>
<evidence type="ECO:0000256" key="3">
    <source>
        <dbReference type="ARBA" id="ARBA00022692"/>
    </source>
</evidence>
<evidence type="ECO:0000256" key="4">
    <source>
        <dbReference type="ARBA" id="ARBA00022989"/>
    </source>
</evidence>
<comment type="subcellular location">
    <subcellularLocation>
        <location evidence="1">Cell membrane</location>
        <topology evidence="1">Multi-pass membrane protein</topology>
    </subcellularLocation>
</comment>
<evidence type="ECO:0000256" key="1">
    <source>
        <dbReference type="ARBA" id="ARBA00004651"/>
    </source>
</evidence>
<sequence>MGSKKRWKDMSRRQRVGTSALTVLQLALAVMAWVDLARRAPEDVNGSKKKWAAIIAINFVGPILYFARGRRDK</sequence>
<keyword evidence="3 6" id="KW-0812">Transmembrane</keyword>
<dbReference type="GO" id="GO:0005886">
    <property type="term" value="C:plasma membrane"/>
    <property type="evidence" value="ECO:0007669"/>
    <property type="project" value="UniProtKB-SubCell"/>
</dbReference>
<dbReference type="OrthoDB" id="5125307at2"/>
<evidence type="ECO:0000259" key="7">
    <source>
        <dbReference type="Pfam" id="PF13396"/>
    </source>
</evidence>
<organism evidence="8 9">
    <name type="scientific">Tessaracoccus rhinocerotis</name>
    <dbReference type="NCBI Taxonomy" id="1689449"/>
    <lineage>
        <taxon>Bacteria</taxon>
        <taxon>Bacillati</taxon>
        <taxon>Actinomycetota</taxon>
        <taxon>Actinomycetes</taxon>
        <taxon>Propionibacteriales</taxon>
        <taxon>Propionibacteriaceae</taxon>
        <taxon>Tessaracoccus</taxon>
    </lineage>
</organism>
<evidence type="ECO:0000256" key="6">
    <source>
        <dbReference type="SAM" id="Phobius"/>
    </source>
</evidence>
<feature type="transmembrane region" description="Helical" evidence="6">
    <location>
        <begin position="49"/>
        <end position="67"/>
    </location>
</feature>
<dbReference type="InterPro" id="IPR027379">
    <property type="entry name" value="CLS_N"/>
</dbReference>
<evidence type="ECO:0000256" key="5">
    <source>
        <dbReference type="ARBA" id="ARBA00023136"/>
    </source>
</evidence>
<gene>
    <name evidence="8" type="ORF">FOJ82_12215</name>
</gene>
<keyword evidence="9" id="KW-1185">Reference proteome</keyword>
<dbReference type="RefSeq" id="WP_143938773.1">
    <property type="nucleotide sequence ID" value="NZ_VKKG01000005.1"/>
</dbReference>
<accession>A0A553JXX8</accession>
<keyword evidence="2" id="KW-1003">Cell membrane</keyword>
<keyword evidence="5 6" id="KW-0472">Membrane</keyword>